<proteinExistence type="predicted"/>
<comment type="caution">
    <text evidence="5">The sequence shown here is derived from an EMBL/GenBank/DDBJ whole genome shotgun (WGS) entry which is preliminary data.</text>
</comment>
<dbReference type="Pfam" id="PF19259">
    <property type="entry name" value="Ty3_capsid"/>
    <property type="match status" value="1"/>
</dbReference>
<dbReference type="Pfam" id="PF00098">
    <property type="entry name" value="zf-CCHC"/>
    <property type="match status" value="1"/>
</dbReference>
<dbReference type="SMART" id="SM00343">
    <property type="entry name" value="ZnF_C2HC"/>
    <property type="match status" value="1"/>
</dbReference>
<dbReference type="SUPFAM" id="SSF57756">
    <property type="entry name" value="Retrovirus zinc finger-like domains"/>
    <property type="match status" value="1"/>
</dbReference>
<keyword evidence="1" id="KW-0507">mRNA processing</keyword>
<evidence type="ECO:0000256" key="2">
    <source>
        <dbReference type="PROSITE-ProRule" id="PRU00047"/>
    </source>
</evidence>
<feature type="compositionally biased region" description="Polar residues" evidence="3">
    <location>
        <begin position="1"/>
        <end position="18"/>
    </location>
</feature>
<dbReference type="Gene3D" id="4.10.60.10">
    <property type="entry name" value="Zinc finger, CCHC-type"/>
    <property type="match status" value="1"/>
</dbReference>
<sequence length="361" mass="41332">MDSNNSNPTRAENGNSRLPQFDGKSEPKIWLLKIESVLEGRNCPQDRWTLLIAECMKGTAESWWFQLAREEGTNKLEWGVFKRRFLQRFNYLYEQVDIRQKLDEIKYRNVDQYVDKFSRLILKLHRDKITDWETSYLFCRNLPPLLKQQVMTEKCDSLEELCASLRENDQILQSSSNHAGGHRSGPLPFISFKKNPSYGNYGSQNTNHHRPSFGGHSCQNSTSQAIPMDLDAVDVSKARCYNCNKTGHLSKDCSAPRKIKFGNFPKNGNSHGKQSLNLIDLDIPQGSDQGPKDTLFTMEVLKEGAAQQYVKTRLEFIANKIDKCLEDSLNKLSHGHLLNPKALEFLPGARKHGITQELRLN</sequence>
<dbReference type="PROSITE" id="PS50158">
    <property type="entry name" value="ZF_CCHC"/>
    <property type="match status" value="1"/>
</dbReference>
<dbReference type="Proteomes" id="UP000235388">
    <property type="component" value="Unassembled WGS sequence"/>
</dbReference>
<keyword evidence="2" id="KW-0479">Metal-binding</keyword>
<organism evidence="5 6">
    <name type="scientific">Puccinia coronata f. sp. avenae</name>
    <dbReference type="NCBI Taxonomy" id="200324"/>
    <lineage>
        <taxon>Eukaryota</taxon>
        <taxon>Fungi</taxon>
        <taxon>Dikarya</taxon>
        <taxon>Basidiomycota</taxon>
        <taxon>Pucciniomycotina</taxon>
        <taxon>Pucciniomycetes</taxon>
        <taxon>Pucciniales</taxon>
        <taxon>Pucciniaceae</taxon>
        <taxon>Puccinia</taxon>
    </lineage>
</organism>
<reference evidence="5 6" key="1">
    <citation type="submission" date="2017-11" db="EMBL/GenBank/DDBJ databases">
        <title>De novo assembly and phasing of dikaryotic genomes from two isolates of Puccinia coronata f. sp. avenae, the causal agent of oat crown rust.</title>
        <authorList>
            <person name="Miller M.E."/>
            <person name="Zhang Y."/>
            <person name="Omidvar V."/>
            <person name="Sperschneider J."/>
            <person name="Schwessinger B."/>
            <person name="Raley C."/>
            <person name="Palmer J.M."/>
            <person name="Garnica D."/>
            <person name="Upadhyaya N."/>
            <person name="Rathjen J."/>
            <person name="Taylor J.M."/>
            <person name="Park R.F."/>
            <person name="Dodds P.N."/>
            <person name="Hirsch C.D."/>
            <person name="Kianian S.F."/>
            <person name="Figueroa M."/>
        </authorList>
    </citation>
    <scope>NUCLEOTIDE SEQUENCE [LARGE SCALE GENOMIC DNA]</scope>
    <source>
        <strain evidence="5">12NC29</strain>
    </source>
</reference>
<name>A0A2N5SQ90_9BASI</name>
<gene>
    <name evidence="5" type="ORF">PCANC_17937</name>
</gene>
<dbReference type="AlphaFoldDB" id="A0A2N5SQ90"/>
<dbReference type="GO" id="GO:0008270">
    <property type="term" value="F:zinc ion binding"/>
    <property type="evidence" value="ECO:0007669"/>
    <property type="project" value="UniProtKB-KW"/>
</dbReference>
<dbReference type="GO" id="GO:0003676">
    <property type="term" value="F:nucleic acid binding"/>
    <property type="evidence" value="ECO:0007669"/>
    <property type="project" value="InterPro"/>
</dbReference>
<dbReference type="STRING" id="200324.A0A2N5SQ90"/>
<evidence type="ECO:0000256" key="1">
    <source>
        <dbReference type="ARBA" id="ARBA00022664"/>
    </source>
</evidence>
<dbReference type="InterPro" id="IPR045358">
    <property type="entry name" value="Ty3_capsid"/>
</dbReference>
<dbReference type="OrthoDB" id="2527451at2759"/>
<dbReference type="InterPro" id="IPR001878">
    <property type="entry name" value="Znf_CCHC"/>
</dbReference>
<dbReference type="InterPro" id="IPR036875">
    <property type="entry name" value="Znf_CCHC_sf"/>
</dbReference>
<evidence type="ECO:0000313" key="5">
    <source>
        <dbReference type="EMBL" id="PLW15422.1"/>
    </source>
</evidence>
<keyword evidence="2" id="KW-0862">Zinc</keyword>
<evidence type="ECO:0000313" key="6">
    <source>
        <dbReference type="Proteomes" id="UP000235388"/>
    </source>
</evidence>
<dbReference type="GO" id="GO:0006397">
    <property type="term" value="P:mRNA processing"/>
    <property type="evidence" value="ECO:0007669"/>
    <property type="project" value="UniProtKB-KW"/>
</dbReference>
<feature type="region of interest" description="Disordered" evidence="3">
    <location>
        <begin position="200"/>
        <end position="220"/>
    </location>
</feature>
<dbReference type="EMBL" id="PGCJ01000896">
    <property type="protein sequence ID" value="PLW15422.1"/>
    <property type="molecule type" value="Genomic_DNA"/>
</dbReference>
<evidence type="ECO:0000256" key="3">
    <source>
        <dbReference type="SAM" id="MobiDB-lite"/>
    </source>
</evidence>
<protein>
    <recommendedName>
        <fullName evidence="4">CCHC-type domain-containing protein</fullName>
    </recommendedName>
</protein>
<feature type="region of interest" description="Disordered" evidence="3">
    <location>
        <begin position="1"/>
        <end position="22"/>
    </location>
</feature>
<keyword evidence="6" id="KW-1185">Reference proteome</keyword>
<accession>A0A2N5SQ90</accession>
<keyword evidence="2" id="KW-0863">Zinc-finger</keyword>
<evidence type="ECO:0000259" key="4">
    <source>
        <dbReference type="PROSITE" id="PS50158"/>
    </source>
</evidence>
<feature type="domain" description="CCHC-type" evidence="4">
    <location>
        <begin position="239"/>
        <end position="253"/>
    </location>
</feature>